<evidence type="ECO:0000259" key="4">
    <source>
        <dbReference type="PROSITE" id="PS50995"/>
    </source>
</evidence>
<evidence type="ECO:0000256" key="1">
    <source>
        <dbReference type="ARBA" id="ARBA00023015"/>
    </source>
</evidence>
<evidence type="ECO:0000313" key="6">
    <source>
        <dbReference type="Proteomes" id="UP000199749"/>
    </source>
</evidence>
<dbReference type="SMART" id="SM00347">
    <property type="entry name" value="HTH_MARR"/>
    <property type="match status" value="1"/>
</dbReference>
<keyword evidence="1" id="KW-0805">Transcription regulation</keyword>
<dbReference type="RefSeq" id="WP_089557086.1">
    <property type="nucleotide sequence ID" value="NZ_CP022474.1"/>
</dbReference>
<dbReference type="GO" id="GO:0006950">
    <property type="term" value="P:response to stress"/>
    <property type="evidence" value="ECO:0007669"/>
    <property type="project" value="TreeGrafter"/>
</dbReference>
<proteinExistence type="predicted"/>
<dbReference type="InterPro" id="IPR036390">
    <property type="entry name" value="WH_DNA-bd_sf"/>
</dbReference>
<dbReference type="PANTHER" id="PTHR33164:SF89">
    <property type="entry name" value="MARR FAMILY REGULATORY PROTEIN"/>
    <property type="match status" value="1"/>
</dbReference>
<dbReference type="AlphaFoldDB" id="A0AAC9UTP2"/>
<dbReference type="InterPro" id="IPR036388">
    <property type="entry name" value="WH-like_DNA-bd_sf"/>
</dbReference>
<organism evidence="5 6">
    <name type="scientific">Latilactobacillus curvatus</name>
    <name type="common">Lactobacillus curvatus</name>
    <dbReference type="NCBI Taxonomy" id="28038"/>
    <lineage>
        <taxon>Bacteria</taxon>
        <taxon>Bacillati</taxon>
        <taxon>Bacillota</taxon>
        <taxon>Bacilli</taxon>
        <taxon>Lactobacillales</taxon>
        <taxon>Lactobacillaceae</taxon>
        <taxon>Latilactobacillus</taxon>
    </lineage>
</organism>
<dbReference type="Gene3D" id="1.10.10.10">
    <property type="entry name" value="Winged helix-like DNA-binding domain superfamily/Winged helix DNA-binding domain"/>
    <property type="match status" value="1"/>
</dbReference>
<dbReference type="InterPro" id="IPR000835">
    <property type="entry name" value="HTH_MarR-typ"/>
</dbReference>
<dbReference type="PANTHER" id="PTHR33164">
    <property type="entry name" value="TRANSCRIPTIONAL REGULATOR, MARR FAMILY"/>
    <property type="match status" value="1"/>
</dbReference>
<dbReference type="SUPFAM" id="SSF46785">
    <property type="entry name" value="Winged helix' DNA-binding domain"/>
    <property type="match status" value="1"/>
</dbReference>
<dbReference type="EMBL" id="CP022474">
    <property type="protein sequence ID" value="ASN60755.1"/>
    <property type="molecule type" value="Genomic_DNA"/>
</dbReference>
<dbReference type="Proteomes" id="UP000199749">
    <property type="component" value="Chromosome"/>
</dbReference>
<protein>
    <submittedName>
        <fullName evidence="5">MarR family transcriptional regulator</fullName>
    </submittedName>
</protein>
<gene>
    <name evidence="5" type="ORF">CG419_09055</name>
</gene>
<dbReference type="Pfam" id="PF22381">
    <property type="entry name" value="Staph_reg_Sar_Rot"/>
    <property type="match status" value="1"/>
</dbReference>
<keyword evidence="2" id="KW-0238">DNA-binding</keyword>
<dbReference type="PROSITE" id="PS50995">
    <property type="entry name" value="HTH_MARR_2"/>
    <property type="match status" value="1"/>
</dbReference>
<dbReference type="CDD" id="cd00090">
    <property type="entry name" value="HTH_ARSR"/>
    <property type="match status" value="1"/>
</dbReference>
<evidence type="ECO:0000256" key="2">
    <source>
        <dbReference type="ARBA" id="ARBA00023125"/>
    </source>
</evidence>
<feature type="domain" description="HTH marR-type" evidence="4">
    <location>
        <begin position="3"/>
        <end position="133"/>
    </location>
</feature>
<dbReference type="InterPro" id="IPR055166">
    <property type="entry name" value="Transc_reg_Sar_Rot_HTH"/>
</dbReference>
<dbReference type="InterPro" id="IPR039422">
    <property type="entry name" value="MarR/SlyA-like"/>
</dbReference>
<dbReference type="GO" id="GO:0003677">
    <property type="term" value="F:DNA binding"/>
    <property type="evidence" value="ECO:0007669"/>
    <property type="project" value="UniProtKB-KW"/>
</dbReference>
<reference evidence="5 6" key="1">
    <citation type="submission" date="2017-07" db="EMBL/GenBank/DDBJ databases">
        <title>Lactobacillus curvatus MRS6 whole genome.</title>
        <authorList>
            <person name="Jans C."/>
            <person name="Lagler S."/>
            <person name="Lacroix C."/>
            <person name="Meile L."/>
            <person name="Stevens M.J.A."/>
        </authorList>
    </citation>
    <scope>NUCLEOTIDE SEQUENCE [LARGE SCALE GENOMIC DNA]</scope>
    <source>
        <strain evidence="5 6">MRS6</strain>
    </source>
</reference>
<keyword evidence="3" id="KW-0804">Transcription</keyword>
<evidence type="ECO:0000313" key="5">
    <source>
        <dbReference type="EMBL" id="ASN60755.1"/>
    </source>
</evidence>
<dbReference type="InterPro" id="IPR011991">
    <property type="entry name" value="ArsR-like_HTH"/>
</dbReference>
<name>A0AAC9UTP2_LATCU</name>
<sequence>MTKTDLLNKLLNIAHQPVLIFTNQIEETPDNAFTTLELLATEERVTAGRIAEYLDIKPSSVTQIIKKLEAAETAKKVKSQADARVTFVEITDKGRAAIAAQGNLAGGFNEALFKGFEEAELEQFDDYLTRLEANLESDVFLDKVETIFGDERNWEHFGKMSARFGKAREKMMGQGGFGGFNHRAGFNGEYGGFEGWRKSRKQHK</sequence>
<evidence type="ECO:0000256" key="3">
    <source>
        <dbReference type="ARBA" id="ARBA00023163"/>
    </source>
</evidence>
<accession>A0AAC9UTP2</accession>
<dbReference type="GO" id="GO:0003700">
    <property type="term" value="F:DNA-binding transcription factor activity"/>
    <property type="evidence" value="ECO:0007669"/>
    <property type="project" value="InterPro"/>
</dbReference>